<dbReference type="KEGG" id="dmp:FAK_28650"/>
<sequence length="396" mass="42345">MEREFDAIIAGLGPAGAAAALELCRAGARVLVLDGSAGRGKPCGGCLSARGLEALAWLEPPAWLRAYPVRRLWIGYPGRPAAAHTSSRPGAYLVERGRLDQWLARQARGAGVTVVESRARGVARQGDIWRMEADGGPWRARWLLDAGGARSLVSRRLGLEGGGWRFAALVREIPLPERLRPALSEAAFLELGGVAGGYGWAFDRGGVLNLGIAGLLGRDQGGTGGLRRRWEAFTRRLGLSGVGAPRGALIPCPHRRRIRVCGEGWAALGDAAGLADPVLGEGIAQAVVSGRLAAQAVLAGDLGLYQRAVEDTLLRDHCHSRLLARLIYRVPQVFHALARRRPGGVELGFNWLRGEMAPGDIWLCLLRGLTGLSPLLDSYPASYYSSPLVPRPNRRG</sequence>
<gene>
    <name evidence="1" type="ORF">FAK_28650</name>
</gene>
<evidence type="ECO:0000313" key="1">
    <source>
        <dbReference type="EMBL" id="BEQ15799.1"/>
    </source>
</evidence>
<dbReference type="InterPro" id="IPR036188">
    <property type="entry name" value="FAD/NAD-bd_sf"/>
</dbReference>
<dbReference type="PRINTS" id="PR00420">
    <property type="entry name" value="RNGMNOXGNASE"/>
</dbReference>
<dbReference type="PANTHER" id="PTHR42685">
    <property type="entry name" value="GERANYLGERANYL DIPHOSPHATE REDUCTASE"/>
    <property type="match status" value="1"/>
</dbReference>
<proteinExistence type="predicted"/>
<protein>
    <recommendedName>
        <fullName evidence="3">Geranylgeranyl reductase</fullName>
    </recommendedName>
</protein>
<reference evidence="2" key="1">
    <citation type="journal article" date="2023" name="Arch. Microbiol.">
        <title>Desulfoferula mesophilus gen. nov. sp. nov., a mesophilic sulfate-reducing bacterium isolated from a brackish lake sediment.</title>
        <authorList>
            <person name="Watanabe T."/>
            <person name="Yabe T."/>
            <person name="Tsuji J.M."/>
            <person name="Fukui M."/>
        </authorList>
    </citation>
    <scope>NUCLEOTIDE SEQUENCE [LARGE SCALE GENOMIC DNA]</scope>
    <source>
        <strain evidence="2">12FAK</strain>
    </source>
</reference>
<dbReference type="Gene3D" id="3.50.50.60">
    <property type="entry name" value="FAD/NAD(P)-binding domain"/>
    <property type="match status" value="1"/>
</dbReference>
<name>A0AAU9EML7_9BACT</name>
<organism evidence="1 2">
    <name type="scientific">Desulfoferula mesophila</name>
    <dbReference type="NCBI Taxonomy" id="3058419"/>
    <lineage>
        <taxon>Bacteria</taxon>
        <taxon>Pseudomonadati</taxon>
        <taxon>Thermodesulfobacteriota</taxon>
        <taxon>Desulfarculia</taxon>
        <taxon>Desulfarculales</taxon>
        <taxon>Desulfarculaceae</taxon>
        <taxon>Desulfoferula</taxon>
    </lineage>
</organism>
<evidence type="ECO:0000313" key="2">
    <source>
        <dbReference type="Proteomes" id="UP001366166"/>
    </source>
</evidence>
<dbReference type="Proteomes" id="UP001366166">
    <property type="component" value="Chromosome"/>
</dbReference>
<accession>A0AAU9EML7</accession>
<dbReference type="PANTHER" id="PTHR42685:SF22">
    <property type="entry name" value="CONDITIONED MEDIUM FACTOR RECEPTOR 1"/>
    <property type="match status" value="1"/>
</dbReference>
<dbReference type="EMBL" id="AP028679">
    <property type="protein sequence ID" value="BEQ15799.1"/>
    <property type="molecule type" value="Genomic_DNA"/>
</dbReference>
<keyword evidence="2" id="KW-1185">Reference proteome</keyword>
<dbReference type="InterPro" id="IPR050407">
    <property type="entry name" value="Geranylgeranyl_reductase"/>
</dbReference>
<dbReference type="AlphaFoldDB" id="A0AAU9EML7"/>
<evidence type="ECO:0008006" key="3">
    <source>
        <dbReference type="Google" id="ProtNLM"/>
    </source>
</evidence>
<dbReference type="SUPFAM" id="SSF51905">
    <property type="entry name" value="FAD/NAD(P)-binding domain"/>
    <property type="match status" value="1"/>
</dbReference>